<feature type="region of interest" description="Disordered" evidence="3">
    <location>
        <begin position="421"/>
        <end position="602"/>
    </location>
</feature>
<dbReference type="PANTHER" id="PTHR23003">
    <property type="entry name" value="RNA RECOGNITION MOTIF RRM DOMAIN CONTAINING PROTEIN"/>
    <property type="match status" value="1"/>
</dbReference>
<dbReference type="InterPro" id="IPR050374">
    <property type="entry name" value="RRT5_SRSF_SR"/>
</dbReference>
<dbReference type="GO" id="GO:0005737">
    <property type="term" value="C:cytoplasm"/>
    <property type="evidence" value="ECO:0007669"/>
    <property type="project" value="TreeGrafter"/>
</dbReference>
<feature type="domain" description="RRM" evidence="4">
    <location>
        <begin position="128"/>
        <end position="204"/>
    </location>
</feature>
<dbReference type="InterPro" id="IPR012677">
    <property type="entry name" value="Nucleotide-bd_a/b_plait_sf"/>
</dbReference>
<feature type="region of interest" description="Disordered" evidence="3">
    <location>
        <begin position="754"/>
        <end position="777"/>
    </location>
</feature>
<feature type="compositionally biased region" description="Low complexity" evidence="3">
    <location>
        <begin position="448"/>
        <end position="469"/>
    </location>
</feature>
<reference evidence="5" key="1">
    <citation type="submission" date="2023-01" db="EMBL/GenBank/DDBJ databases">
        <title>Genome assembly of the deep-sea coral Lophelia pertusa.</title>
        <authorList>
            <person name="Herrera S."/>
            <person name="Cordes E."/>
        </authorList>
    </citation>
    <scope>NUCLEOTIDE SEQUENCE</scope>
    <source>
        <strain evidence="5">USNM1676648</strain>
        <tissue evidence="5">Polyp</tissue>
    </source>
</reference>
<evidence type="ECO:0000313" key="6">
    <source>
        <dbReference type="Proteomes" id="UP001163046"/>
    </source>
</evidence>
<dbReference type="SMART" id="SM00360">
    <property type="entry name" value="RRM"/>
    <property type="match status" value="1"/>
</dbReference>
<feature type="compositionally biased region" description="Polar residues" evidence="3">
    <location>
        <begin position="427"/>
        <end position="441"/>
    </location>
</feature>
<feature type="compositionally biased region" description="Polar residues" evidence="3">
    <location>
        <begin position="713"/>
        <end position="737"/>
    </location>
</feature>
<keyword evidence="1 2" id="KW-0694">RNA-binding</keyword>
<dbReference type="GO" id="GO:0005634">
    <property type="term" value="C:nucleus"/>
    <property type="evidence" value="ECO:0007669"/>
    <property type="project" value="TreeGrafter"/>
</dbReference>
<dbReference type="InterPro" id="IPR035979">
    <property type="entry name" value="RBD_domain_sf"/>
</dbReference>
<comment type="caution">
    <text evidence="5">The sequence shown here is derived from an EMBL/GenBank/DDBJ whole genome shotgun (WGS) entry which is preliminary data.</text>
</comment>
<feature type="compositionally biased region" description="Polar residues" evidence="3">
    <location>
        <begin position="542"/>
        <end position="557"/>
    </location>
</feature>
<dbReference type="Gene3D" id="3.30.70.330">
    <property type="match status" value="1"/>
</dbReference>
<dbReference type="Pfam" id="PF00076">
    <property type="entry name" value="RRM_1"/>
    <property type="match status" value="1"/>
</dbReference>
<dbReference type="InterPro" id="IPR000504">
    <property type="entry name" value="RRM_dom"/>
</dbReference>
<feature type="region of interest" description="Disordered" evidence="3">
    <location>
        <begin position="617"/>
        <end position="653"/>
    </location>
</feature>
<gene>
    <name evidence="5" type="ORF">OS493_011603</name>
</gene>
<evidence type="ECO:0000256" key="1">
    <source>
        <dbReference type="ARBA" id="ARBA00022884"/>
    </source>
</evidence>
<organism evidence="5 6">
    <name type="scientific">Desmophyllum pertusum</name>
    <dbReference type="NCBI Taxonomy" id="174260"/>
    <lineage>
        <taxon>Eukaryota</taxon>
        <taxon>Metazoa</taxon>
        <taxon>Cnidaria</taxon>
        <taxon>Anthozoa</taxon>
        <taxon>Hexacorallia</taxon>
        <taxon>Scleractinia</taxon>
        <taxon>Caryophylliina</taxon>
        <taxon>Caryophylliidae</taxon>
        <taxon>Desmophyllum</taxon>
    </lineage>
</organism>
<dbReference type="CDD" id="cd00590">
    <property type="entry name" value="RRM_SF"/>
    <property type="match status" value="1"/>
</dbReference>
<dbReference type="AlphaFoldDB" id="A0A9W9YQU8"/>
<sequence>MPTLDDIVAGSTDKSKQQLQEALRELLKGNPDIFDSVTKSTRTDRQYEGGQSSHRSEAPTRSGDEEDRRPQRSPTASYPELENHLNQQPRANYQWQLSDSEDGIDSAWTTATKNMSPRDLAKWRRNLFSIYVGHLPFDIRKKELVQLFSEVGNVQDVHLQPAAKGSYTYGFIRFCTLDECRDAVALLHGRFLGNRTITVEYACETKERLAGDVDASDLPIDKKDKLLRNDFPRLEHHRPMSDAESQEKMVLWKLRCSATRQKSSGIEFITDGQEGSKEEVLMNALQEIVKKVASLPANTSASPSGSEGSPCSPWIVKEINGNSNGVPIQQSHPAQCPDKPSKEEALKCNGTQEYDMPQMTNVKHTHDMESTENQNGLVQPQTLPLIRERQAQSLEANVANSFSSPDSQSIRNGLFEASLSPSGAGVTPTQGMYVSASSPGVTPSPERYVSPTSPGVTPSPGSYVSPTGPNVTPSPERYVSPTSPGVTPSPVRHISPTSPGMTPFPGMDVSPTSPGVAPSPGMYMSPSSPAVTHSPGREDSSQSEVETTASDSVSLGSLSPERPLRQHCQFCHGQSPTRGHMSESSLSESTGSTSSSSHPSASSCEFCCEDKERLGKAKDSHTLTNQKLGRSSQYGNNGAQDGPPNGNHFTGMGLCSFDSGDHYNNQAQYPSGSLQQRGASVSSGLSHHDQRISQAGAVGNARMDSEVTNNRARMSSNQCYSPRDQSGICQGSTSPREQQAHVVTASHITKKEVVESVPSVTKLSPCTASSARLSSSG</sequence>
<proteinExistence type="predicted"/>
<feature type="compositionally biased region" description="Polar residues" evidence="3">
    <location>
        <begin position="758"/>
        <end position="777"/>
    </location>
</feature>
<feature type="region of interest" description="Disordered" evidence="3">
    <location>
        <begin position="27"/>
        <end position="85"/>
    </location>
</feature>
<feature type="region of interest" description="Disordered" evidence="3">
    <location>
        <begin position="713"/>
        <end position="738"/>
    </location>
</feature>
<dbReference type="SUPFAM" id="SSF54928">
    <property type="entry name" value="RNA-binding domain, RBD"/>
    <property type="match status" value="1"/>
</dbReference>
<dbReference type="GO" id="GO:0003729">
    <property type="term" value="F:mRNA binding"/>
    <property type="evidence" value="ECO:0007669"/>
    <property type="project" value="TreeGrafter"/>
</dbReference>
<accession>A0A9W9YQU8</accession>
<evidence type="ECO:0000256" key="3">
    <source>
        <dbReference type="SAM" id="MobiDB-lite"/>
    </source>
</evidence>
<dbReference type="EMBL" id="MU827306">
    <property type="protein sequence ID" value="KAJ7363316.1"/>
    <property type="molecule type" value="Genomic_DNA"/>
</dbReference>
<keyword evidence="6" id="KW-1185">Reference proteome</keyword>
<feature type="compositionally biased region" description="Low complexity" evidence="3">
    <location>
        <begin position="518"/>
        <end position="529"/>
    </location>
</feature>
<feature type="compositionally biased region" description="Low complexity" evidence="3">
    <location>
        <begin position="479"/>
        <end position="491"/>
    </location>
</feature>
<evidence type="ECO:0000313" key="5">
    <source>
        <dbReference type="EMBL" id="KAJ7363316.1"/>
    </source>
</evidence>
<feature type="compositionally biased region" description="Low complexity" evidence="3">
    <location>
        <begin position="582"/>
        <end position="602"/>
    </location>
</feature>
<protein>
    <recommendedName>
        <fullName evidence="4">RRM domain-containing protein</fullName>
    </recommendedName>
</protein>
<feature type="compositionally biased region" description="Basic and acidic residues" evidence="3">
    <location>
        <begin position="54"/>
        <end position="70"/>
    </location>
</feature>
<dbReference type="OrthoDB" id="5975800at2759"/>
<dbReference type="Proteomes" id="UP001163046">
    <property type="component" value="Unassembled WGS sequence"/>
</dbReference>
<feature type="compositionally biased region" description="Polar residues" evidence="3">
    <location>
        <begin position="622"/>
        <end position="639"/>
    </location>
</feature>
<dbReference type="PROSITE" id="PS50102">
    <property type="entry name" value="RRM"/>
    <property type="match status" value="1"/>
</dbReference>
<name>A0A9W9YQU8_9CNID</name>
<evidence type="ECO:0000256" key="2">
    <source>
        <dbReference type="PROSITE-ProRule" id="PRU00176"/>
    </source>
</evidence>
<evidence type="ECO:0000259" key="4">
    <source>
        <dbReference type="PROSITE" id="PS50102"/>
    </source>
</evidence>